<organism evidence="2 3">
    <name type="scientific">Cronartium quercuum f. sp. fusiforme G11</name>
    <dbReference type="NCBI Taxonomy" id="708437"/>
    <lineage>
        <taxon>Eukaryota</taxon>
        <taxon>Fungi</taxon>
        <taxon>Dikarya</taxon>
        <taxon>Basidiomycota</taxon>
        <taxon>Pucciniomycotina</taxon>
        <taxon>Pucciniomycetes</taxon>
        <taxon>Pucciniales</taxon>
        <taxon>Coleosporiaceae</taxon>
        <taxon>Cronartium</taxon>
    </lineage>
</organism>
<reference evidence="2" key="1">
    <citation type="submission" date="2013-11" db="EMBL/GenBank/DDBJ databases">
        <title>Genome sequence of the fusiform rust pathogen reveals effectors for host alternation and coevolution with pine.</title>
        <authorList>
            <consortium name="DOE Joint Genome Institute"/>
            <person name="Smith K."/>
            <person name="Pendleton A."/>
            <person name="Kubisiak T."/>
            <person name="Anderson C."/>
            <person name="Salamov A."/>
            <person name="Aerts A."/>
            <person name="Riley R."/>
            <person name="Clum A."/>
            <person name="Lindquist E."/>
            <person name="Ence D."/>
            <person name="Campbell M."/>
            <person name="Kronenberg Z."/>
            <person name="Feau N."/>
            <person name="Dhillon B."/>
            <person name="Hamelin R."/>
            <person name="Burleigh J."/>
            <person name="Smith J."/>
            <person name="Yandell M."/>
            <person name="Nelson C."/>
            <person name="Grigoriev I."/>
            <person name="Davis J."/>
        </authorList>
    </citation>
    <scope>NUCLEOTIDE SEQUENCE</scope>
    <source>
        <strain evidence="2">G11</strain>
    </source>
</reference>
<keyword evidence="1" id="KW-0812">Transmembrane</keyword>
<dbReference type="Proteomes" id="UP000886653">
    <property type="component" value="Unassembled WGS sequence"/>
</dbReference>
<name>A0A9P6NS38_9BASI</name>
<proteinExistence type="predicted"/>
<dbReference type="EMBL" id="MU167229">
    <property type="protein sequence ID" value="KAG0149209.1"/>
    <property type="molecule type" value="Genomic_DNA"/>
</dbReference>
<evidence type="ECO:0000313" key="2">
    <source>
        <dbReference type="EMBL" id="KAG0149209.1"/>
    </source>
</evidence>
<evidence type="ECO:0000256" key="1">
    <source>
        <dbReference type="SAM" id="Phobius"/>
    </source>
</evidence>
<keyword evidence="1" id="KW-0472">Membrane</keyword>
<keyword evidence="3" id="KW-1185">Reference proteome</keyword>
<evidence type="ECO:0000313" key="3">
    <source>
        <dbReference type="Proteomes" id="UP000886653"/>
    </source>
</evidence>
<feature type="transmembrane region" description="Helical" evidence="1">
    <location>
        <begin position="62"/>
        <end position="82"/>
    </location>
</feature>
<sequence length="84" mass="9764">MDVWRTRGWEKRGSAGAHDLRNRENDHWTILPAVSEGGMIAAMTAKGPVERVHVEVFLKRQLVSGLHSLIPFIWWCYSYLWVFP</sequence>
<dbReference type="AlphaFoldDB" id="A0A9P6NS38"/>
<keyword evidence="1" id="KW-1133">Transmembrane helix</keyword>
<gene>
    <name evidence="2" type="ORF">CROQUDRAFT_653759</name>
</gene>
<protein>
    <submittedName>
        <fullName evidence="2">Uncharacterized protein</fullName>
    </submittedName>
</protein>
<dbReference type="OrthoDB" id="2142724at2759"/>
<comment type="caution">
    <text evidence="2">The sequence shown here is derived from an EMBL/GenBank/DDBJ whole genome shotgun (WGS) entry which is preliminary data.</text>
</comment>
<accession>A0A9P6NS38</accession>